<keyword evidence="4" id="KW-1185">Reference proteome</keyword>
<name>A0A1Y1IPJ0_KLENI</name>
<dbReference type="EMBL" id="DF237602">
    <property type="protein sequence ID" value="GAQ90537.1"/>
    <property type="molecule type" value="Genomic_DNA"/>
</dbReference>
<feature type="transmembrane region" description="Helical" evidence="1">
    <location>
        <begin position="77"/>
        <end position="95"/>
    </location>
</feature>
<dbReference type="Pfam" id="PF00397">
    <property type="entry name" value="WW"/>
    <property type="match status" value="1"/>
</dbReference>
<dbReference type="InterPro" id="IPR001202">
    <property type="entry name" value="WW_dom"/>
</dbReference>
<feature type="domain" description="WW" evidence="2">
    <location>
        <begin position="112"/>
        <end position="146"/>
    </location>
</feature>
<dbReference type="AlphaFoldDB" id="A0A1Y1IPJ0"/>
<dbReference type="SMART" id="SM00456">
    <property type="entry name" value="WW"/>
    <property type="match status" value="1"/>
</dbReference>
<evidence type="ECO:0000256" key="1">
    <source>
        <dbReference type="SAM" id="Phobius"/>
    </source>
</evidence>
<evidence type="ECO:0000313" key="3">
    <source>
        <dbReference type="EMBL" id="GAQ90537.1"/>
    </source>
</evidence>
<gene>
    <name evidence="3" type="ORF">KFL_006530030</name>
</gene>
<keyword evidence="1" id="KW-0472">Membrane</keyword>
<proteinExistence type="predicted"/>
<protein>
    <recommendedName>
        <fullName evidence="2">WW domain-containing protein</fullName>
    </recommendedName>
</protein>
<dbReference type="Proteomes" id="UP000054558">
    <property type="component" value="Unassembled WGS sequence"/>
</dbReference>
<sequence length="412" mass="44994">MRCGWLSTAAQNRGHSSAALTITRLVLGSPNCSENPLEKPPADPPSSDWGLSFFTVSFFGVSLLSAALMFCARDATLFTLALMLVLAVVSFTIAYNPLEEDAKKGEFQPRQPGLPPGWHNLYHREEQLTFYYNSETKVSQWEAPELLISPAAPDVSQTSDDLVASYPLPALVLALSPLPFGVESSTFDFFQWTVTVGVFWESVLCLALLASIGYEIQSLMATLKRAARARLPPCEPAGDSSLITNLFCALCPSLGWRLHPFAFGLSFRRIVILPLPSKVPFPVPVPRWELLPGTLVAFLYIAPMILPLVRCLAAAAERSQALGPSTLLRILLSSPVVYVGVFAAVATALIRWQKEAYERALAEFERTSERTELQETMSGKIEGGESRPGVLDDAFENLLKKDFDARLGGGGP</sequence>
<reference evidence="3 4" key="1">
    <citation type="journal article" date="2014" name="Nat. Commun.">
        <title>Klebsormidium flaccidum genome reveals primary factors for plant terrestrial adaptation.</title>
        <authorList>
            <person name="Hori K."/>
            <person name="Maruyama F."/>
            <person name="Fujisawa T."/>
            <person name="Togashi T."/>
            <person name="Yamamoto N."/>
            <person name="Seo M."/>
            <person name="Sato S."/>
            <person name="Yamada T."/>
            <person name="Mori H."/>
            <person name="Tajima N."/>
            <person name="Moriyama T."/>
            <person name="Ikeuchi M."/>
            <person name="Watanabe M."/>
            <person name="Wada H."/>
            <person name="Kobayashi K."/>
            <person name="Saito M."/>
            <person name="Masuda T."/>
            <person name="Sasaki-Sekimoto Y."/>
            <person name="Mashiguchi K."/>
            <person name="Awai K."/>
            <person name="Shimojima M."/>
            <person name="Masuda S."/>
            <person name="Iwai M."/>
            <person name="Nobusawa T."/>
            <person name="Narise T."/>
            <person name="Kondo S."/>
            <person name="Saito H."/>
            <person name="Sato R."/>
            <person name="Murakawa M."/>
            <person name="Ihara Y."/>
            <person name="Oshima-Yamada Y."/>
            <person name="Ohtaka K."/>
            <person name="Satoh M."/>
            <person name="Sonobe K."/>
            <person name="Ishii M."/>
            <person name="Ohtani R."/>
            <person name="Kanamori-Sato M."/>
            <person name="Honoki R."/>
            <person name="Miyazaki D."/>
            <person name="Mochizuki H."/>
            <person name="Umetsu J."/>
            <person name="Higashi K."/>
            <person name="Shibata D."/>
            <person name="Kamiya Y."/>
            <person name="Sato N."/>
            <person name="Nakamura Y."/>
            <person name="Tabata S."/>
            <person name="Ida S."/>
            <person name="Kurokawa K."/>
            <person name="Ohta H."/>
        </authorList>
    </citation>
    <scope>NUCLEOTIDE SEQUENCE [LARGE SCALE GENOMIC DNA]</scope>
    <source>
        <strain evidence="3 4">NIES-2285</strain>
    </source>
</reference>
<organism evidence="3 4">
    <name type="scientific">Klebsormidium nitens</name>
    <name type="common">Green alga</name>
    <name type="synonym">Ulothrix nitens</name>
    <dbReference type="NCBI Taxonomy" id="105231"/>
    <lineage>
        <taxon>Eukaryota</taxon>
        <taxon>Viridiplantae</taxon>
        <taxon>Streptophyta</taxon>
        <taxon>Klebsormidiophyceae</taxon>
        <taxon>Klebsormidiales</taxon>
        <taxon>Klebsormidiaceae</taxon>
        <taxon>Klebsormidium</taxon>
    </lineage>
</organism>
<accession>A0A1Y1IPJ0</accession>
<dbReference type="Gene3D" id="2.20.70.10">
    <property type="match status" value="1"/>
</dbReference>
<evidence type="ECO:0000259" key="2">
    <source>
        <dbReference type="PROSITE" id="PS50020"/>
    </source>
</evidence>
<feature type="transmembrane region" description="Helical" evidence="1">
    <location>
        <begin position="327"/>
        <end position="350"/>
    </location>
</feature>
<keyword evidence="1" id="KW-0812">Transmembrane</keyword>
<feature type="transmembrane region" description="Helical" evidence="1">
    <location>
        <begin position="295"/>
        <end position="315"/>
    </location>
</feature>
<dbReference type="InterPro" id="IPR036020">
    <property type="entry name" value="WW_dom_sf"/>
</dbReference>
<feature type="transmembrane region" description="Helical" evidence="1">
    <location>
        <begin position="52"/>
        <end position="70"/>
    </location>
</feature>
<evidence type="ECO:0000313" key="4">
    <source>
        <dbReference type="Proteomes" id="UP000054558"/>
    </source>
</evidence>
<dbReference type="PROSITE" id="PS50020">
    <property type="entry name" value="WW_DOMAIN_2"/>
    <property type="match status" value="1"/>
</dbReference>
<dbReference type="CDD" id="cd00201">
    <property type="entry name" value="WW"/>
    <property type="match status" value="1"/>
</dbReference>
<keyword evidence="1" id="KW-1133">Transmembrane helix</keyword>
<dbReference type="SUPFAM" id="SSF51045">
    <property type="entry name" value="WW domain"/>
    <property type="match status" value="1"/>
</dbReference>
<feature type="transmembrane region" description="Helical" evidence="1">
    <location>
        <begin position="189"/>
        <end position="214"/>
    </location>
</feature>